<evidence type="ECO:0000313" key="1">
    <source>
        <dbReference type="EMBL" id="KAI3368176.1"/>
    </source>
</evidence>
<name>A0ACB8WKB2_9TELE</name>
<proteinExistence type="predicted"/>
<accession>A0ACB8WKB2</accession>
<organism evidence="1 2">
    <name type="scientific">Scortum barcoo</name>
    <name type="common">barcoo grunter</name>
    <dbReference type="NCBI Taxonomy" id="214431"/>
    <lineage>
        <taxon>Eukaryota</taxon>
        <taxon>Metazoa</taxon>
        <taxon>Chordata</taxon>
        <taxon>Craniata</taxon>
        <taxon>Vertebrata</taxon>
        <taxon>Euteleostomi</taxon>
        <taxon>Actinopterygii</taxon>
        <taxon>Neopterygii</taxon>
        <taxon>Teleostei</taxon>
        <taxon>Neoteleostei</taxon>
        <taxon>Acanthomorphata</taxon>
        <taxon>Eupercaria</taxon>
        <taxon>Centrarchiformes</taxon>
        <taxon>Terapontoidei</taxon>
        <taxon>Terapontidae</taxon>
        <taxon>Scortum</taxon>
    </lineage>
</organism>
<dbReference type="Proteomes" id="UP000831701">
    <property type="component" value="Chromosome 8"/>
</dbReference>
<keyword evidence="2" id="KW-1185">Reference proteome</keyword>
<protein>
    <submittedName>
        <fullName evidence="1">Uncharacterized protein</fullName>
    </submittedName>
</protein>
<sequence length="234" mass="25518">MEAPKEEHDEKQVETRRMSTSWHLATELGDSERLFLIHSITALGVIDELCTETFFPPPPPLPPQRSGWVKPLVLNGEACSPPAGLTTTVWLLSIRAVIPTVMCCGSPRGSTAARRSIHRLSVPSHRRPLPPCAATPALNGESPSGGEARRPEGSGERRRDAELPSRSRGHFDPVAGRRHEGGTEALRPRTPAGDEDYRRNGATRQRAEETEREQLSAQVTAAALQSEAMNSVDV</sequence>
<dbReference type="EMBL" id="CM041538">
    <property type="protein sequence ID" value="KAI3368176.1"/>
    <property type="molecule type" value="Genomic_DNA"/>
</dbReference>
<comment type="caution">
    <text evidence="1">The sequence shown here is derived from an EMBL/GenBank/DDBJ whole genome shotgun (WGS) entry which is preliminary data.</text>
</comment>
<evidence type="ECO:0000313" key="2">
    <source>
        <dbReference type="Proteomes" id="UP000831701"/>
    </source>
</evidence>
<gene>
    <name evidence="1" type="ORF">L3Q82_007902</name>
</gene>
<reference evidence="1" key="1">
    <citation type="submission" date="2022-04" db="EMBL/GenBank/DDBJ databases">
        <title>Jade perch genome.</title>
        <authorList>
            <person name="Chao B."/>
        </authorList>
    </citation>
    <scope>NUCLEOTIDE SEQUENCE</scope>
    <source>
        <strain evidence="1">CB-2022</strain>
    </source>
</reference>